<evidence type="ECO:0000256" key="1">
    <source>
        <dbReference type="SAM" id="MobiDB-lite"/>
    </source>
</evidence>
<reference evidence="3 4" key="2">
    <citation type="journal article" date="2013" name="Plant Cell Physiol.">
        <title>Rice Annotation Project Database (RAP-DB): an integrative and interactive database for rice genomics.</title>
        <authorList>
            <person name="Sakai H."/>
            <person name="Lee S.S."/>
            <person name="Tanaka T."/>
            <person name="Numa H."/>
            <person name="Kim J."/>
            <person name="Kawahara Y."/>
            <person name="Wakimoto H."/>
            <person name="Yang C.C."/>
            <person name="Iwamoto M."/>
            <person name="Abe T."/>
            <person name="Yamada Y."/>
            <person name="Muto A."/>
            <person name="Inokuchi H."/>
            <person name="Ikemura T."/>
            <person name="Matsumoto T."/>
            <person name="Sasaki T."/>
            <person name="Itoh T."/>
        </authorList>
    </citation>
    <scope>NUCLEOTIDE SEQUENCE [LARGE SCALE GENOMIC DNA]</scope>
    <source>
        <strain evidence="4">cv. Nipponbare</strain>
    </source>
</reference>
<protein>
    <submittedName>
        <fullName evidence="3">Os04g0481550 protein</fullName>
    </submittedName>
</protein>
<keyword evidence="2" id="KW-1133">Transmembrane helix</keyword>
<feature type="transmembrane region" description="Helical" evidence="2">
    <location>
        <begin position="129"/>
        <end position="149"/>
    </location>
</feature>
<evidence type="ECO:0000256" key="2">
    <source>
        <dbReference type="SAM" id="Phobius"/>
    </source>
</evidence>
<feature type="compositionally biased region" description="Basic residues" evidence="1">
    <location>
        <begin position="87"/>
        <end position="124"/>
    </location>
</feature>
<gene>
    <name evidence="3" type="ordered locus">Os04g0481550</name>
    <name evidence="3" type="ORF">OSNPB_040481550</name>
</gene>
<keyword evidence="4" id="KW-1185">Reference proteome</keyword>
<dbReference type="AlphaFoldDB" id="A0A0P0WBJ7"/>
<evidence type="ECO:0000313" key="4">
    <source>
        <dbReference type="Proteomes" id="UP000059680"/>
    </source>
</evidence>
<evidence type="ECO:0000313" key="3">
    <source>
        <dbReference type="EMBL" id="BAS89748.1"/>
    </source>
</evidence>
<accession>A0A0P0WBJ7</accession>
<dbReference type="InParanoid" id="A0A0P0WBJ7"/>
<sequence length="176" mass="19974">MKVRHALDRPGRRSIIRHVGGGGRLHGEHVVEDHSRRPGDDDDETTTAVNRVVRRRDGGSRCRRRRRGQRAQSSNMGERCGEACAHATRHIRQRRQRREGHRRRRLRHRGRRGGRRRRDSRRGGRHRRCLLLTAAIAAVSLAGGCRAVAGGHAKPREKPHQETPPPTVTAAATPWN</sequence>
<keyword evidence="2" id="KW-0812">Transmembrane</keyword>
<dbReference type="PaxDb" id="39947-A0A0P0WBJ7"/>
<feature type="region of interest" description="Disordered" evidence="1">
    <location>
        <begin position="149"/>
        <end position="176"/>
    </location>
</feature>
<proteinExistence type="predicted"/>
<dbReference type="EMBL" id="AP014960">
    <property type="protein sequence ID" value="BAS89748.1"/>
    <property type="molecule type" value="Genomic_DNA"/>
</dbReference>
<feature type="non-terminal residue" evidence="3">
    <location>
        <position position="176"/>
    </location>
</feature>
<keyword evidence="2" id="KW-0472">Membrane</keyword>
<name>A0A0P0WBJ7_ORYSJ</name>
<dbReference type="Proteomes" id="UP000059680">
    <property type="component" value="Chromosome 4"/>
</dbReference>
<feature type="region of interest" description="Disordered" evidence="1">
    <location>
        <begin position="1"/>
        <end position="124"/>
    </location>
</feature>
<reference evidence="4" key="1">
    <citation type="journal article" date="2005" name="Nature">
        <title>The map-based sequence of the rice genome.</title>
        <authorList>
            <consortium name="International rice genome sequencing project (IRGSP)"/>
            <person name="Matsumoto T."/>
            <person name="Wu J."/>
            <person name="Kanamori H."/>
            <person name="Katayose Y."/>
            <person name="Fujisawa M."/>
            <person name="Namiki N."/>
            <person name="Mizuno H."/>
            <person name="Yamamoto K."/>
            <person name="Antonio B.A."/>
            <person name="Baba T."/>
            <person name="Sakata K."/>
            <person name="Nagamura Y."/>
            <person name="Aoki H."/>
            <person name="Arikawa K."/>
            <person name="Arita K."/>
            <person name="Bito T."/>
            <person name="Chiden Y."/>
            <person name="Fujitsuka N."/>
            <person name="Fukunaka R."/>
            <person name="Hamada M."/>
            <person name="Harada C."/>
            <person name="Hayashi A."/>
            <person name="Hijishita S."/>
            <person name="Honda M."/>
            <person name="Hosokawa S."/>
            <person name="Ichikawa Y."/>
            <person name="Idonuma A."/>
            <person name="Iijima M."/>
            <person name="Ikeda M."/>
            <person name="Ikeno M."/>
            <person name="Ito K."/>
            <person name="Ito S."/>
            <person name="Ito T."/>
            <person name="Ito Y."/>
            <person name="Ito Y."/>
            <person name="Iwabuchi A."/>
            <person name="Kamiya K."/>
            <person name="Karasawa W."/>
            <person name="Kurita K."/>
            <person name="Katagiri S."/>
            <person name="Kikuta A."/>
            <person name="Kobayashi H."/>
            <person name="Kobayashi N."/>
            <person name="Machita K."/>
            <person name="Maehara T."/>
            <person name="Masukawa M."/>
            <person name="Mizubayashi T."/>
            <person name="Mukai Y."/>
            <person name="Nagasaki H."/>
            <person name="Nagata Y."/>
            <person name="Naito S."/>
            <person name="Nakashima M."/>
            <person name="Nakama Y."/>
            <person name="Nakamichi Y."/>
            <person name="Nakamura M."/>
            <person name="Meguro A."/>
            <person name="Negishi M."/>
            <person name="Ohta I."/>
            <person name="Ohta T."/>
            <person name="Okamoto M."/>
            <person name="Ono N."/>
            <person name="Saji S."/>
            <person name="Sakaguchi M."/>
            <person name="Sakai K."/>
            <person name="Shibata M."/>
            <person name="Shimokawa T."/>
            <person name="Song J."/>
            <person name="Takazaki Y."/>
            <person name="Terasawa K."/>
            <person name="Tsugane M."/>
            <person name="Tsuji K."/>
            <person name="Ueda S."/>
            <person name="Waki K."/>
            <person name="Yamagata H."/>
            <person name="Yamamoto M."/>
            <person name="Yamamoto S."/>
            <person name="Yamane H."/>
            <person name="Yoshiki S."/>
            <person name="Yoshihara R."/>
            <person name="Yukawa K."/>
            <person name="Zhong H."/>
            <person name="Yano M."/>
            <person name="Yuan Q."/>
            <person name="Ouyang S."/>
            <person name="Liu J."/>
            <person name="Jones K.M."/>
            <person name="Gansberger K."/>
            <person name="Moffat K."/>
            <person name="Hill J."/>
            <person name="Bera J."/>
            <person name="Fadrosh D."/>
            <person name="Jin S."/>
            <person name="Johri S."/>
            <person name="Kim M."/>
            <person name="Overton L."/>
            <person name="Reardon M."/>
            <person name="Tsitrin T."/>
            <person name="Vuong H."/>
            <person name="Weaver B."/>
            <person name="Ciecko A."/>
            <person name="Tallon L."/>
            <person name="Jackson J."/>
            <person name="Pai G."/>
            <person name="Aken S.V."/>
            <person name="Utterback T."/>
            <person name="Reidmuller S."/>
            <person name="Feldblyum T."/>
            <person name="Hsiao J."/>
            <person name="Zismann V."/>
            <person name="Iobst S."/>
            <person name="de Vazeille A.R."/>
            <person name="Buell C.R."/>
            <person name="Ying K."/>
            <person name="Li Y."/>
            <person name="Lu T."/>
            <person name="Huang Y."/>
            <person name="Zhao Q."/>
            <person name="Feng Q."/>
            <person name="Zhang L."/>
            <person name="Zhu J."/>
            <person name="Weng Q."/>
            <person name="Mu J."/>
            <person name="Lu Y."/>
            <person name="Fan D."/>
            <person name="Liu Y."/>
            <person name="Guan J."/>
            <person name="Zhang Y."/>
            <person name="Yu S."/>
            <person name="Liu X."/>
            <person name="Zhang Y."/>
            <person name="Hong G."/>
            <person name="Han B."/>
            <person name="Choisne N."/>
            <person name="Demange N."/>
            <person name="Orjeda G."/>
            <person name="Samain S."/>
            <person name="Cattolico L."/>
            <person name="Pelletier E."/>
            <person name="Couloux A."/>
            <person name="Segurens B."/>
            <person name="Wincker P."/>
            <person name="D'Hont A."/>
            <person name="Scarpelli C."/>
            <person name="Weissenbach J."/>
            <person name="Salanoubat M."/>
            <person name="Quetier F."/>
            <person name="Yu Y."/>
            <person name="Kim H.R."/>
            <person name="Rambo T."/>
            <person name="Currie J."/>
            <person name="Collura K."/>
            <person name="Luo M."/>
            <person name="Yang T."/>
            <person name="Ammiraju J.S.S."/>
            <person name="Engler F."/>
            <person name="Soderlund C."/>
            <person name="Wing R.A."/>
            <person name="Palmer L.E."/>
            <person name="de la Bastide M."/>
            <person name="Spiegel L."/>
            <person name="Nascimento L."/>
            <person name="Zutavern T."/>
            <person name="O'Shaughnessy A."/>
            <person name="Dike S."/>
            <person name="Dedhia N."/>
            <person name="Preston R."/>
            <person name="Balija V."/>
            <person name="McCombie W.R."/>
            <person name="Chow T."/>
            <person name="Chen H."/>
            <person name="Chung M."/>
            <person name="Chen C."/>
            <person name="Shaw J."/>
            <person name="Wu H."/>
            <person name="Hsiao K."/>
            <person name="Chao Y."/>
            <person name="Chu M."/>
            <person name="Cheng C."/>
            <person name="Hour A."/>
            <person name="Lee P."/>
            <person name="Lin S."/>
            <person name="Lin Y."/>
            <person name="Liou J."/>
            <person name="Liu S."/>
            <person name="Hsing Y."/>
            <person name="Raghuvanshi S."/>
            <person name="Mohanty A."/>
            <person name="Bharti A.K."/>
            <person name="Gaur A."/>
            <person name="Gupta V."/>
            <person name="Kumar D."/>
            <person name="Ravi V."/>
            <person name="Vij S."/>
            <person name="Kapur A."/>
            <person name="Khurana P."/>
            <person name="Khurana P."/>
            <person name="Khurana J.P."/>
            <person name="Tyagi A.K."/>
            <person name="Gaikwad K."/>
            <person name="Singh A."/>
            <person name="Dalal V."/>
            <person name="Srivastava S."/>
            <person name="Dixit A."/>
            <person name="Pal A.K."/>
            <person name="Ghazi I.A."/>
            <person name="Yadav M."/>
            <person name="Pandit A."/>
            <person name="Bhargava A."/>
            <person name="Sureshbabu K."/>
            <person name="Batra K."/>
            <person name="Sharma T.R."/>
            <person name="Mohapatra T."/>
            <person name="Singh N.K."/>
            <person name="Messing J."/>
            <person name="Nelson A.B."/>
            <person name="Fuks G."/>
            <person name="Kavchok S."/>
            <person name="Keizer G."/>
            <person name="Linton E."/>
            <person name="Llaca V."/>
            <person name="Song R."/>
            <person name="Tanyolac B."/>
            <person name="Young S."/>
            <person name="Ho-Il K."/>
            <person name="Hahn J.H."/>
            <person name="Sangsakoo G."/>
            <person name="Vanavichit A."/>
            <person name="de Mattos Luiz.A.T."/>
            <person name="Zimmer P.D."/>
            <person name="Malone G."/>
            <person name="Dellagostin O."/>
            <person name="de Oliveira A.C."/>
            <person name="Bevan M."/>
            <person name="Bancroft I."/>
            <person name="Minx P."/>
            <person name="Cordum H."/>
            <person name="Wilson R."/>
            <person name="Cheng Z."/>
            <person name="Jin W."/>
            <person name="Jiang J."/>
            <person name="Leong S.A."/>
            <person name="Iwama H."/>
            <person name="Gojobori T."/>
            <person name="Itoh T."/>
            <person name="Niimura Y."/>
            <person name="Fujii Y."/>
            <person name="Habara T."/>
            <person name="Sakai H."/>
            <person name="Sato Y."/>
            <person name="Wilson G."/>
            <person name="Kumar K."/>
            <person name="McCouch S."/>
            <person name="Juretic N."/>
            <person name="Hoen D."/>
            <person name="Wright S."/>
            <person name="Bruskiewich R."/>
            <person name="Bureau T."/>
            <person name="Miyao A."/>
            <person name="Hirochika H."/>
            <person name="Nishikawa T."/>
            <person name="Kadowaki K."/>
            <person name="Sugiura M."/>
            <person name="Burr B."/>
            <person name="Sasaki T."/>
        </authorList>
    </citation>
    <scope>NUCLEOTIDE SEQUENCE [LARGE SCALE GENOMIC DNA]</scope>
    <source>
        <strain evidence="4">cv. Nipponbare</strain>
    </source>
</reference>
<dbReference type="Gramene" id="Os04t0481550-01">
    <property type="protein sequence ID" value="Os04t0481550-01"/>
    <property type="gene ID" value="Os04g0481550"/>
</dbReference>
<reference evidence="3 4" key="3">
    <citation type="journal article" date="2013" name="Rice">
        <title>Improvement of the Oryza sativa Nipponbare reference genome using next generation sequence and optical map data.</title>
        <authorList>
            <person name="Kawahara Y."/>
            <person name="de la Bastide M."/>
            <person name="Hamilton J.P."/>
            <person name="Kanamori H."/>
            <person name="McCombie W.R."/>
            <person name="Ouyang S."/>
            <person name="Schwartz D.C."/>
            <person name="Tanaka T."/>
            <person name="Wu J."/>
            <person name="Zhou S."/>
            <person name="Childs K.L."/>
            <person name="Davidson R.M."/>
            <person name="Lin H."/>
            <person name="Quesada-Ocampo L."/>
            <person name="Vaillancourt B."/>
            <person name="Sakai H."/>
            <person name="Lee S.S."/>
            <person name="Kim J."/>
            <person name="Numa H."/>
            <person name="Itoh T."/>
            <person name="Buell C.R."/>
            <person name="Matsumoto T."/>
        </authorList>
    </citation>
    <scope>NUCLEOTIDE SEQUENCE [LARGE SCALE GENOMIC DNA]</scope>
    <source>
        <strain evidence="4">cv. Nipponbare</strain>
    </source>
</reference>
<feature type="compositionally biased region" description="Basic and acidic residues" evidence="1">
    <location>
        <begin position="25"/>
        <end position="39"/>
    </location>
</feature>
<organism evidence="3 4">
    <name type="scientific">Oryza sativa subsp. japonica</name>
    <name type="common">Rice</name>
    <dbReference type="NCBI Taxonomy" id="39947"/>
    <lineage>
        <taxon>Eukaryota</taxon>
        <taxon>Viridiplantae</taxon>
        <taxon>Streptophyta</taxon>
        <taxon>Embryophyta</taxon>
        <taxon>Tracheophyta</taxon>
        <taxon>Spermatophyta</taxon>
        <taxon>Magnoliopsida</taxon>
        <taxon>Liliopsida</taxon>
        <taxon>Poales</taxon>
        <taxon>Poaceae</taxon>
        <taxon>BOP clade</taxon>
        <taxon>Oryzoideae</taxon>
        <taxon>Oryzeae</taxon>
        <taxon>Oryzinae</taxon>
        <taxon>Oryza</taxon>
        <taxon>Oryza sativa</taxon>
    </lineage>
</organism>
<feature type="compositionally biased region" description="Basic and acidic residues" evidence="1">
    <location>
        <begin position="1"/>
        <end position="11"/>
    </location>
</feature>